<dbReference type="EMBL" id="CP022521">
    <property type="protein sequence ID" value="ASO21573.1"/>
    <property type="molecule type" value="Genomic_DNA"/>
</dbReference>
<dbReference type="OrthoDB" id="3626091at2"/>
<accession>A0A221W7B0</accession>
<dbReference type="AlphaFoldDB" id="A0A221W7B0"/>
<reference evidence="2 3" key="1">
    <citation type="submission" date="2017-07" db="EMBL/GenBank/DDBJ databases">
        <title>Complete genome sequence of Actinoalloteichus hoggarensis DSM 45943, type strain of Actinoalloteichus hoggarensis.</title>
        <authorList>
            <person name="Ruckert C."/>
            <person name="Nouioui I."/>
            <person name="Willmese J."/>
            <person name="van Wezel G."/>
            <person name="Klenk H.-P."/>
            <person name="Kalinowski J."/>
            <person name="Zotchev S.B."/>
        </authorList>
    </citation>
    <scope>NUCLEOTIDE SEQUENCE [LARGE SCALE GENOMIC DNA]</scope>
    <source>
        <strain evidence="2 3">DSM 45943</strain>
    </source>
</reference>
<name>A0A221W7B0_9PSEU</name>
<feature type="domain" description="DUF6884" evidence="1">
    <location>
        <begin position="21"/>
        <end position="109"/>
    </location>
</feature>
<evidence type="ECO:0000259" key="1">
    <source>
        <dbReference type="Pfam" id="PF21818"/>
    </source>
</evidence>
<dbReference type="RefSeq" id="WP_093942690.1">
    <property type="nucleotide sequence ID" value="NZ_CP022521.1"/>
</dbReference>
<evidence type="ECO:0000313" key="2">
    <source>
        <dbReference type="EMBL" id="ASO21573.1"/>
    </source>
</evidence>
<evidence type="ECO:0000313" key="3">
    <source>
        <dbReference type="Proteomes" id="UP000204221"/>
    </source>
</evidence>
<proteinExistence type="predicted"/>
<organism evidence="2 3">
    <name type="scientific">Actinoalloteichus hoggarensis</name>
    <dbReference type="NCBI Taxonomy" id="1470176"/>
    <lineage>
        <taxon>Bacteria</taxon>
        <taxon>Bacillati</taxon>
        <taxon>Actinomycetota</taxon>
        <taxon>Actinomycetes</taxon>
        <taxon>Pseudonocardiales</taxon>
        <taxon>Pseudonocardiaceae</taxon>
        <taxon>Actinoalloteichus</taxon>
    </lineage>
</organism>
<dbReference type="Proteomes" id="UP000204221">
    <property type="component" value="Chromosome"/>
</dbReference>
<gene>
    <name evidence="2" type="ORF">AHOG_19775</name>
</gene>
<sequence>MTTLLAPSATNRRLTAAGGLIIVGCSRRKLDTTDPVPALRLYQGGCVPQLREHLAERPDLRARVRILSAEHGLLHPDQPITPYDHRITSTLAARRLGRRVGPQLDTELAADSPITDILTIVEPLYLVALTRLFDHLDRIRLTCLPDPRGWAAAEAVLDDWGWR</sequence>
<protein>
    <recommendedName>
        <fullName evidence="1">DUF6884 domain-containing protein</fullName>
    </recommendedName>
</protein>
<keyword evidence="3" id="KW-1185">Reference proteome</keyword>
<dbReference type="KEGG" id="ahg:AHOG_19775"/>
<dbReference type="Pfam" id="PF21818">
    <property type="entry name" value="DUF6884"/>
    <property type="match status" value="1"/>
</dbReference>
<dbReference type="InterPro" id="IPR049251">
    <property type="entry name" value="DUF6884"/>
</dbReference>